<name>A0ABQ6NV90_9BACL</name>
<organism evidence="1 2">
    <name type="scientific">Paenibacillus glycanilyticus</name>
    <dbReference type="NCBI Taxonomy" id="126569"/>
    <lineage>
        <taxon>Bacteria</taxon>
        <taxon>Bacillati</taxon>
        <taxon>Bacillota</taxon>
        <taxon>Bacilli</taxon>
        <taxon>Bacillales</taxon>
        <taxon>Paenibacillaceae</taxon>
        <taxon>Paenibacillus</taxon>
    </lineage>
</organism>
<accession>A0ABQ6NV90</accession>
<dbReference type="Proteomes" id="UP001285921">
    <property type="component" value="Unassembled WGS sequence"/>
</dbReference>
<proteinExistence type="predicted"/>
<gene>
    <name evidence="1" type="ORF">PghCCS26_61480</name>
</gene>
<evidence type="ECO:0000313" key="2">
    <source>
        <dbReference type="Proteomes" id="UP001285921"/>
    </source>
</evidence>
<protein>
    <recommendedName>
        <fullName evidence="3">Cell surface protein</fullName>
    </recommendedName>
</protein>
<evidence type="ECO:0008006" key="3">
    <source>
        <dbReference type="Google" id="ProtNLM"/>
    </source>
</evidence>
<keyword evidence="2" id="KW-1185">Reference proteome</keyword>
<comment type="caution">
    <text evidence="1">The sequence shown here is derived from an EMBL/GenBank/DDBJ whole genome shotgun (WGS) entry which is preliminary data.</text>
</comment>
<reference evidence="1 2" key="1">
    <citation type="submission" date="2023-05" db="EMBL/GenBank/DDBJ databases">
        <title>Draft genome of Paenibacillus sp. CCS26.</title>
        <authorList>
            <person name="Akita H."/>
            <person name="Shinto Y."/>
            <person name="Kimura Z."/>
        </authorList>
    </citation>
    <scope>NUCLEOTIDE SEQUENCE [LARGE SCALE GENOMIC DNA]</scope>
    <source>
        <strain evidence="1 2">CCS26</strain>
    </source>
</reference>
<evidence type="ECO:0000313" key="1">
    <source>
        <dbReference type="EMBL" id="GMK49018.1"/>
    </source>
</evidence>
<dbReference type="EMBL" id="BTCL01000044">
    <property type="protein sequence ID" value="GMK49018.1"/>
    <property type="molecule type" value="Genomic_DNA"/>
</dbReference>
<sequence>MRKSFKRTTMLVSLFVAFVMLLSAIPVSFAASSSSVYKKVYVTKASYVQLTDASIVPSANGATASFTFEFYNGDSSSINLVDYWARLKSKSGSKYTLTLLDKANKKMVGPKSSTTLTFYSAVGSKVTLDQLILNFVKFDFSVSGYEKTIGSFTFPAGYNNDIKLGGYKTVKISSSNVNMRIDQNTVSKTKDFYNVNLSFVARNTSQFGVAIPEYNYYLKTSSGLYKLKLKNTSDSNLTLEPAVLNSIRLTGSIPNTVSTSGWKLVITQKVGADNSQVELPVASFVVPFTLDATPQATDKQTFTDEKGTYEVQLQSVQRMPWGNDDNVIAKLSIKNKESVYLPLPDLTGTMQLDENITINGQTVKNAGDIGLAPGSSTTVTFIGKLPYGYNWKKFELQLNEKSGTDNVQVAEVTKSAITDIYSVDAGKVYTQKSIGSEMSVKVTDVRTYKGDTTDTYAVFMDVTNNQTRSKIMPQWTGYFKSSTGNYYEATIQKTATSVTPGNKEQIVVYTQLPNNVNRDGLQLLLGEAIDANGLLKGASGTPTGYIRGVLFGLPAENTDLTNNHAIKVGPYNIDFNYFNVFADGDSLELDIGSKLQRDYTYDGYTQPKLTMELEYEPAGDVLWTKAINLEGKADNSLTWKIGDNYTSLSEKMTVNKYWSTYTLNVYETVNGSKKKLFSKEIQFSSLINWLDGEH</sequence>
<dbReference type="RefSeq" id="WP_317982405.1">
    <property type="nucleotide sequence ID" value="NZ_BTCL01000044.1"/>
</dbReference>